<dbReference type="Proteomes" id="UP000015530">
    <property type="component" value="Unassembled WGS sequence"/>
</dbReference>
<proteinExistence type="predicted"/>
<organism evidence="1 2">
    <name type="scientific">Colletotrichum gloeosporioides (strain Cg-14)</name>
    <name type="common">Anthracnose fungus</name>
    <name type="synonym">Glomerella cingulata</name>
    <dbReference type="NCBI Taxonomy" id="1237896"/>
    <lineage>
        <taxon>Eukaryota</taxon>
        <taxon>Fungi</taxon>
        <taxon>Dikarya</taxon>
        <taxon>Ascomycota</taxon>
        <taxon>Pezizomycotina</taxon>
        <taxon>Sordariomycetes</taxon>
        <taxon>Hypocreomycetidae</taxon>
        <taxon>Glomerellales</taxon>
        <taxon>Glomerellaceae</taxon>
        <taxon>Colletotrichum</taxon>
        <taxon>Colletotrichum gloeosporioides species complex</taxon>
    </lineage>
</organism>
<dbReference type="EMBL" id="AMYD01004512">
    <property type="protein sequence ID" value="EQB43065.1"/>
    <property type="molecule type" value="Genomic_DNA"/>
</dbReference>
<evidence type="ECO:0000313" key="1">
    <source>
        <dbReference type="EMBL" id="EQB43065.1"/>
    </source>
</evidence>
<accession>T0L4D1</accession>
<reference evidence="2" key="1">
    <citation type="journal article" date="2013" name="Mol. Plant Microbe Interact.">
        <title>Global aspects of pacC regulation of pathogenicity genes in Colletotrichum gloeosporioides as revealed by transcriptome analysis.</title>
        <authorList>
            <person name="Alkan N."/>
            <person name="Meng X."/>
            <person name="Friedlander G."/>
            <person name="Reuveni E."/>
            <person name="Sukno S."/>
            <person name="Sherman A."/>
            <person name="Thon M."/>
            <person name="Fluhr R."/>
            <person name="Prusky D."/>
        </authorList>
    </citation>
    <scope>NUCLEOTIDE SEQUENCE [LARGE SCALE GENOMIC DNA]</scope>
    <source>
        <strain evidence="2">Cg-14</strain>
    </source>
</reference>
<gene>
    <name evidence="1" type="ORF">CGLO_18353</name>
</gene>
<dbReference type="HOGENOM" id="CLU_3438377_0_0_1"/>
<evidence type="ECO:0000313" key="2">
    <source>
        <dbReference type="Proteomes" id="UP000015530"/>
    </source>
</evidence>
<name>T0L4D1_COLGC</name>
<protein>
    <submittedName>
        <fullName evidence="1">Uncharacterized protein</fullName>
    </submittedName>
</protein>
<sequence length="10" mass="1235">MQLILLKQTF</sequence>
<comment type="caution">
    <text evidence="1">The sequence shown here is derived from an EMBL/GenBank/DDBJ whole genome shotgun (WGS) entry which is preliminary data.</text>
</comment>